<dbReference type="AlphaFoldDB" id="A0A9D4EQU5"/>
<proteinExistence type="predicted"/>
<sequence length="95" mass="9481">MPVTGIATGVASVQSRLPGGKRGIPPEQSRAIALSFIAELTSEDTRDDTEPGLGGISSCLGATGEELDQTCNTGVFCAGLTGVRDVGRGCVDGGA</sequence>
<reference evidence="1" key="2">
    <citation type="submission" date="2020-11" db="EMBL/GenBank/DDBJ databases">
        <authorList>
            <person name="McCartney M.A."/>
            <person name="Auch B."/>
            <person name="Kono T."/>
            <person name="Mallez S."/>
            <person name="Becker A."/>
            <person name="Gohl D.M."/>
            <person name="Silverstein K.A.T."/>
            <person name="Koren S."/>
            <person name="Bechman K.B."/>
            <person name="Herman A."/>
            <person name="Abrahante J.E."/>
            <person name="Garbe J."/>
        </authorList>
    </citation>
    <scope>NUCLEOTIDE SEQUENCE</scope>
    <source>
        <strain evidence="1">Duluth1</strain>
        <tissue evidence="1">Whole animal</tissue>
    </source>
</reference>
<dbReference type="Proteomes" id="UP000828390">
    <property type="component" value="Unassembled WGS sequence"/>
</dbReference>
<comment type="caution">
    <text evidence="1">The sequence shown here is derived from an EMBL/GenBank/DDBJ whole genome shotgun (WGS) entry which is preliminary data.</text>
</comment>
<evidence type="ECO:0000313" key="2">
    <source>
        <dbReference type="Proteomes" id="UP000828390"/>
    </source>
</evidence>
<gene>
    <name evidence="1" type="ORF">DPMN_160300</name>
</gene>
<evidence type="ECO:0000313" key="1">
    <source>
        <dbReference type="EMBL" id="KAH3782385.1"/>
    </source>
</evidence>
<accession>A0A9D4EQU5</accession>
<name>A0A9D4EQU5_DREPO</name>
<protein>
    <submittedName>
        <fullName evidence="1">Uncharacterized protein</fullName>
    </submittedName>
</protein>
<dbReference type="EMBL" id="JAIWYP010000008">
    <property type="protein sequence ID" value="KAH3782385.1"/>
    <property type="molecule type" value="Genomic_DNA"/>
</dbReference>
<keyword evidence="2" id="KW-1185">Reference proteome</keyword>
<organism evidence="1 2">
    <name type="scientific">Dreissena polymorpha</name>
    <name type="common">Zebra mussel</name>
    <name type="synonym">Mytilus polymorpha</name>
    <dbReference type="NCBI Taxonomy" id="45954"/>
    <lineage>
        <taxon>Eukaryota</taxon>
        <taxon>Metazoa</taxon>
        <taxon>Spiralia</taxon>
        <taxon>Lophotrochozoa</taxon>
        <taxon>Mollusca</taxon>
        <taxon>Bivalvia</taxon>
        <taxon>Autobranchia</taxon>
        <taxon>Heteroconchia</taxon>
        <taxon>Euheterodonta</taxon>
        <taxon>Imparidentia</taxon>
        <taxon>Neoheterodontei</taxon>
        <taxon>Myida</taxon>
        <taxon>Dreissenoidea</taxon>
        <taxon>Dreissenidae</taxon>
        <taxon>Dreissena</taxon>
    </lineage>
</organism>
<reference evidence="1" key="1">
    <citation type="journal article" date="2019" name="bioRxiv">
        <title>The Genome of the Zebra Mussel, Dreissena polymorpha: A Resource for Invasive Species Research.</title>
        <authorList>
            <person name="McCartney M.A."/>
            <person name="Auch B."/>
            <person name="Kono T."/>
            <person name="Mallez S."/>
            <person name="Zhang Y."/>
            <person name="Obille A."/>
            <person name="Becker A."/>
            <person name="Abrahante J.E."/>
            <person name="Garbe J."/>
            <person name="Badalamenti J.P."/>
            <person name="Herman A."/>
            <person name="Mangelson H."/>
            <person name="Liachko I."/>
            <person name="Sullivan S."/>
            <person name="Sone E.D."/>
            <person name="Koren S."/>
            <person name="Silverstein K.A.T."/>
            <person name="Beckman K.B."/>
            <person name="Gohl D.M."/>
        </authorList>
    </citation>
    <scope>NUCLEOTIDE SEQUENCE</scope>
    <source>
        <strain evidence="1">Duluth1</strain>
        <tissue evidence="1">Whole animal</tissue>
    </source>
</reference>